<feature type="signal peptide" evidence="1">
    <location>
        <begin position="1"/>
        <end position="23"/>
    </location>
</feature>
<protein>
    <submittedName>
        <fullName evidence="3">Rhodanese-like domain-containing protein</fullName>
    </submittedName>
</protein>
<dbReference type="InterPro" id="IPR050229">
    <property type="entry name" value="GlpE_sulfurtransferase"/>
</dbReference>
<dbReference type="PANTHER" id="PTHR43031">
    <property type="entry name" value="FAD-DEPENDENT OXIDOREDUCTASE"/>
    <property type="match status" value="1"/>
</dbReference>
<reference evidence="4" key="2">
    <citation type="submission" date="2021-02" db="EMBL/GenBank/DDBJ databases">
        <title>Sulfurospirillum tamanensis sp. nov.</title>
        <authorList>
            <person name="Merkel A.Y."/>
        </authorList>
    </citation>
    <scope>NUCLEOTIDE SEQUENCE [LARGE SCALE GENOMIC DNA]</scope>
    <source>
        <strain evidence="4">T05b</strain>
    </source>
</reference>
<organism evidence="3 4">
    <name type="scientific">Sulfurospirillum tamanense</name>
    <dbReference type="NCBI Taxonomy" id="2813362"/>
    <lineage>
        <taxon>Bacteria</taxon>
        <taxon>Pseudomonadati</taxon>
        <taxon>Campylobacterota</taxon>
        <taxon>Epsilonproteobacteria</taxon>
        <taxon>Campylobacterales</taxon>
        <taxon>Sulfurospirillaceae</taxon>
        <taxon>Sulfurospirillum</taxon>
    </lineage>
</organism>
<dbReference type="Gene3D" id="3.40.250.10">
    <property type="entry name" value="Rhodanese-like domain"/>
    <property type="match status" value="3"/>
</dbReference>
<dbReference type="PROSITE" id="PS51257">
    <property type="entry name" value="PROKAR_LIPOPROTEIN"/>
    <property type="match status" value="1"/>
</dbReference>
<reference evidence="3 4" key="3">
    <citation type="submission" date="2021-02" db="EMBL/GenBank/DDBJ databases">
        <authorList>
            <person name="Merkel A.Y."/>
        </authorList>
    </citation>
    <scope>NUCLEOTIDE SEQUENCE [LARGE SCALE GENOMIC DNA]</scope>
    <source>
        <strain evidence="3 4">T05b</strain>
    </source>
</reference>
<dbReference type="PROSITE" id="PS50206">
    <property type="entry name" value="RHODANESE_3"/>
    <property type="match status" value="3"/>
</dbReference>
<evidence type="ECO:0000259" key="2">
    <source>
        <dbReference type="PROSITE" id="PS50206"/>
    </source>
</evidence>
<dbReference type="Proteomes" id="UP000703590">
    <property type="component" value="Unassembled WGS sequence"/>
</dbReference>
<dbReference type="RefSeq" id="WP_205458294.1">
    <property type="nucleotide sequence ID" value="NZ_JAFHKK010000004.1"/>
</dbReference>
<dbReference type="SMART" id="SM00450">
    <property type="entry name" value="RHOD"/>
    <property type="match status" value="3"/>
</dbReference>
<feature type="chain" id="PRO_5045205258" evidence="1">
    <location>
        <begin position="24"/>
        <end position="404"/>
    </location>
</feature>
<dbReference type="PANTHER" id="PTHR43031:SF7">
    <property type="entry name" value="NITRIC OXIDE REDUCTASE FLRD-NAD(+) REDUCTASE"/>
    <property type="match status" value="1"/>
</dbReference>
<feature type="domain" description="Rhodanese" evidence="2">
    <location>
        <begin position="172"/>
        <end position="264"/>
    </location>
</feature>
<evidence type="ECO:0000313" key="4">
    <source>
        <dbReference type="Proteomes" id="UP000703590"/>
    </source>
</evidence>
<keyword evidence="1" id="KW-0732">Signal</keyword>
<dbReference type="CDD" id="cd00158">
    <property type="entry name" value="RHOD"/>
    <property type="match status" value="3"/>
</dbReference>
<dbReference type="SUPFAM" id="SSF52821">
    <property type="entry name" value="Rhodanese/Cell cycle control phosphatase"/>
    <property type="match status" value="3"/>
</dbReference>
<proteinExistence type="predicted"/>
<feature type="domain" description="Rhodanese" evidence="2">
    <location>
        <begin position="306"/>
        <end position="392"/>
    </location>
</feature>
<name>A0ABS2WQB8_9BACT</name>
<dbReference type="InterPro" id="IPR001763">
    <property type="entry name" value="Rhodanese-like_dom"/>
</dbReference>
<evidence type="ECO:0000256" key="1">
    <source>
        <dbReference type="SAM" id="SignalP"/>
    </source>
</evidence>
<evidence type="ECO:0000313" key="3">
    <source>
        <dbReference type="EMBL" id="MBN2963820.1"/>
    </source>
</evidence>
<sequence length="404" mass="43701">MRSTFVGALALTTALLFTGCATTSSTTSPAAAQAVLTKPSASVQKFIDQYKLEVVDYEYTRSKLGNGMRSGSKAVFIDSRPDRLYNAATIPSSIQIHDTDFKEHVVRIKDVPKDKEIIVFCQGWECAKSPKVAGWLKEMGYTNVKLYQAGYPEWVTKDYAEIGTGTIKAAFDKNGAFMIDARPYKMFLAETIPGAISMNDTEMPQLMGRFPVDKATPIITFCAGWECHKSHAVAQKLVSLGYTDVANYSAGLPAWKKAGLKTTKGSDEAAAGGAVTLSKPFLGPVKKGLDEGSVDGQWFLEVYKNLPADVTVVDARRSDERAAGAILGTVHVSLEENSTEEFLAKLPKKGYIIFHCAAGGRAMEAQMKAKNAGMTNAVFLDAGIKCAGSDCKITPNDPLDPMDW</sequence>
<dbReference type="EMBL" id="JAFHKK010000004">
    <property type="protein sequence ID" value="MBN2963820.1"/>
    <property type="molecule type" value="Genomic_DNA"/>
</dbReference>
<accession>A0ABS2WQB8</accession>
<dbReference type="InterPro" id="IPR036873">
    <property type="entry name" value="Rhodanese-like_dom_sf"/>
</dbReference>
<feature type="domain" description="Rhodanese" evidence="2">
    <location>
        <begin position="70"/>
        <end position="163"/>
    </location>
</feature>
<keyword evidence="4" id="KW-1185">Reference proteome</keyword>
<comment type="caution">
    <text evidence="3">The sequence shown here is derived from an EMBL/GenBank/DDBJ whole genome shotgun (WGS) entry which is preliminary data.</text>
</comment>
<gene>
    <name evidence="3" type="ORF">JWV37_03415</name>
</gene>
<reference evidence="3 4" key="1">
    <citation type="submission" date="2021-02" db="EMBL/GenBank/DDBJ databases">
        <title>Sulfurospirillum tamanensis sp. nov.</title>
        <authorList>
            <person name="Frolova A."/>
            <person name="Merkel A."/>
            <person name="Slobodkin A."/>
        </authorList>
    </citation>
    <scope>NUCLEOTIDE SEQUENCE [LARGE SCALE GENOMIC DNA]</scope>
    <source>
        <strain evidence="3 4">T05b</strain>
    </source>
</reference>
<dbReference type="Pfam" id="PF00581">
    <property type="entry name" value="Rhodanese"/>
    <property type="match status" value="3"/>
</dbReference>